<dbReference type="PANTHER" id="PTHR22761">
    <property type="entry name" value="CHARGED MULTIVESICULAR BODY PROTEIN"/>
    <property type="match status" value="1"/>
</dbReference>
<proteinExistence type="inferred from homology"/>
<evidence type="ECO:0000256" key="6">
    <source>
        <dbReference type="SAM" id="Coils"/>
    </source>
</evidence>
<keyword evidence="3" id="KW-0967">Endosome</keyword>
<reference evidence="8" key="2">
    <citation type="submission" date="2020-08" db="EMBL/GenBank/DDBJ databases">
        <title>Draft Genome Sequence of Cumin Blight Pathogen Alternaria burnsii.</title>
        <authorList>
            <person name="Feng Z."/>
        </authorList>
    </citation>
    <scope>NUCLEOTIDE SEQUENCE</scope>
    <source>
        <strain evidence="8">CBS107.38</strain>
    </source>
</reference>
<evidence type="ECO:0000313" key="8">
    <source>
        <dbReference type="EMBL" id="KAF7676344.1"/>
    </source>
</evidence>
<dbReference type="RefSeq" id="XP_038786585.1">
    <property type="nucleotide sequence ID" value="XM_038930896.1"/>
</dbReference>
<dbReference type="GO" id="GO:0000815">
    <property type="term" value="C:ESCRT III complex"/>
    <property type="evidence" value="ECO:0007669"/>
    <property type="project" value="TreeGrafter"/>
</dbReference>
<dbReference type="GeneID" id="62204074"/>
<dbReference type="GO" id="GO:0032511">
    <property type="term" value="P:late endosome to vacuole transport via multivesicular body sorting pathway"/>
    <property type="evidence" value="ECO:0007669"/>
    <property type="project" value="TreeGrafter"/>
</dbReference>
<evidence type="ECO:0000256" key="7">
    <source>
        <dbReference type="SAM" id="MobiDB-lite"/>
    </source>
</evidence>
<comment type="subcellular location">
    <subcellularLocation>
        <location evidence="1">Endosome</location>
    </subcellularLocation>
</comment>
<organism evidence="8 9">
    <name type="scientific">Alternaria burnsii</name>
    <dbReference type="NCBI Taxonomy" id="1187904"/>
    <lineage>
        <taxon>Eukaryota</taxon>
        <taxon>Fungi</taxon>
        <taxon>Dikarya</taxon>
        <taxon>Ascomycota</taxon>
        <taxon>Pezizomycotina</taxon>
        <taxon>Dothideomycetes</taxon>
        <taxon>Pleosporomycetidae</taxon>
        <taxon>Pleosporales</taxon>
        <taxon>Pleosporineae</taxon>
        <taxon>Pleosporaceae</taxon>
        <taxon>Alternaria</taxon>
        <taxon>Alternaria sect. Alternaria</taxon>
    </lineage>
</organism>
<reference evidence="8" key="1">
    <citation type="submission" date="2020-01" db="EMBL/GenBank/DDBJ databases">
        <authorList>
            <person name="Feng Z.H.Z."/>
        </authorList>
    </citation>
    <scope>NUCLEOTIDE SEQUENCE</scope>
    <source>
        <strain evidence="8">CBS107.38</strain>
    </source>
</reference>
<evidence type="ECO:0000256" key="4">
    <source>
        <dbReference type="ARBA" id="ARBA00040017"/>
    </source>
</evidence>
<keyword evidence="9" id="KW-1185">Reference proteome</keyword>
<evidence type="ECO:0000256" key="3">
    <source>
        <dbReference type="ARBA" id="ARBA00022753"/>
    </source>
</evidence>
<dbReference type="Gene3D" id="1.10.287.1060">
    <property type="entry name" value="ESAT-6-like"/>
    <property type="match status" value="1"/>
</dbReference>
<evidence type="ECO:0000313" key="9">
    <source>
        <dbReference type="Proteomes" id="UP000596902"/>
    </source>
</evidence>
<dbReference type="Pfam" id="PF03357">
    <property type="entry name" value="Snf7"/>
    <property type="match status" value="1"/>
</dbReference>
<dbReference type="Gene3D" id="6.10.250.1710">
    <property type="match status" value="1"/>
</dbReference>
<evidence type="ECO:0000256" key="5">
    <source>
        <dbReference type="ARBA" id="ARBA00042586"/>
    </source>
</evidence>
<name>A0A8H7B4R3_9PLEO</name>
<dbReference type="GO" id="GO:0009898">
    <property type="term" value="C:cytoplasmic side of plasma membrane"/>
    <property type="evidence" value="ECO:0007669"/>
    <property type="project" value="TreeGrafter"/>
</dbReference>
<feature type="region of interest" description="Disordered" evidence="7">
    <location>
        <begin position="176"/>
        <end position="227"/>
    </location>
</feature>
<feature type="compositionally biased region" description="Basic and acidic residues" evidence="7">
    <location>
        <begin position="217"/>
        <end position="227"/>
    </location>
</feature>
<evidence type="ECO:0000256" key="2">
    <source>
        <dbReference type="ARBA" id="ARBA00006190"/>
    </source>
</evidence>
<dbReference type="AlphaFoldDB" id="A0A8H7B4R3"/>
<feature type="coiled-coil region" evidence="6">
    <location>
        <begin position="23"/>
        <end position="50"/>
    </location>
</feature>
<dbReference type="InterPro" id="IPR005024">
    <property type="entry name" value="Snf7_fam"/>
</dbReference>
<keyword evidence="6" id="KW-0175">Coiled coil</keyword>
<feature type="compositionally biased region" description="Polar residues" evidence="7">
    <location>
        <begin position="190"/>
        <end position="204"/>
    </location>
</feature>
<sequence length="227" mass="25054">MSGWGLGWFGGGQAKKEAPKKAILQLRGQLEMLNKREKHLQNQMDEQDALARKHVSTNKQGKSACIPLPAVVADACHSCQTSSQIMTLEREIYSIETANINKETLDAMKNAGTAMKQIHAGLTIDKVDNVMEDLREQHAIGEEISEAITSGVASNGIDEDELDEELAELQQEKLDEQMLNTGNVPIHDAPSSQKLPQAPSTNPKAPQRVEEDDEEEELRKLQAEMAM</sequence>
<dbReference type="GO" id="GO:0005771">
    <property type="term" value="C:multivesicular body"/>
    <property type="evidence" value="ECO:0007669"/>
    <property type="project" value="TreeGrafter"/>
</dbReference>
<gene>
    <name evidence="8" type="ORF">GT037_005849</name>
</gene>
<dbReference type="PANTHER" id="PTHR22761:SF10">
    <property type="entry name" value="GH13992P"/>
    <property type="match status" value="1"/>
</dbReference>
<dbReference type="GO" id="GO:0006900">
    <property type="term" value="P:vesicle budding from membrane"/>
    <property type="evidence" value="ECO:0007669"/>
    <property type="project" value="TreeGrafter"/>
</dbReference>
<protein>
    <recommendedName>
        <fullName evidence="4">Vacuolar-sorting protein SNF7</fullName>
    </recommendedName>
    <alternativeName>
        <fullName evidence="5">Vacuolar protein-sorting-associated protein 32</fullName>
    </alternativeName>
</protein>
<dbReference type="EMBL" id="JAAABM010000007">
    <property type="protein sequence ID" value="KAF7676344.1"/>
    <property type="molecule type" value="Genomic_DNA"/>
</dbReference>
<evidence type="ECO:0000256" key="1">
    <source>
        <dbReference type="ARBA" id="ARBA00004177"/>
    </source>
</evidence>
<accession>A0A8H7B4R3</accession>
<dbReference type="Proteomes" id="UP000596902">
    <property type="component" value="Unassembled WGS sequence"/>
</dbReference>
<comment type="caution">
    <text evidence="8">The sequence shown here is derived from an EMBL/GenBank/DDBJ whole genome shotgun (WGS) entry which is preliminary data.</text>
</comment>
<comment type="similarity">
    <text evidence="2">Belongs to the SNF7 family.</text>
</comment>